<dbReference type="Proteomes" id="UP000799118">
    <property type="component" value="Unassembled WGS sequence"/>
</dbReference>
<accession>A0A6A4ILM4</accession>
<organism evidence="2 3">
    <name type="scientific">Gymnopus androsaceus JB14</name>
    <dbReference type="NCBI Taxonomy" id="1447944"/>
    <lineage>
        <taxon>Eukaryota</taxon>
        <taxon>Fungi</taxon>
        <taxon>Dikarya</taxon>
        <taxon>Basidiomycota</taxon>
        <taxon>Agaricomycotina</taxon>
        <taxon>Agaricomycetes</taxon>
        <taxon>Agaricomycetidae</taxon>
        <taxon>Agaricales</taxon>
        <taxon>Marasmiineae</taxon>
        <taxon>Omphalotaceae</taxon>
        <taxon>Gymnopus</taxon>
    </lineage>
</organism>
<keyword evidence="3" id="KW-1185">Reference proteome</keyword>
<feature type="transmembrane region" description="Helical" evidence="1">
    <location>
        <begin position="29"/>
        <end position="50"/>
    </location>
</feature>
<keyword evidence="1" id="KW-1133">Transmembrane helix</keyword>
<protein>
    <submittedName>
        <fullName evidence="2">Uncharacterized protein</fullName>
    </submittedName>
</protein>
<sequence length="52" mass="5763">MCLLPRLGFMGLFSLRFVLLFWVKVSLLLGFTGFGFGFTGLFTSGFYGSLLS</sequence>
<keyword evidence="1" id="KW-0812">Transmembrane</keyword>
<keyword evidence="1" id="KW-0472">Membrane</keyword>
<evidence type="ECO:0000313" key="2">
    <source>
        <dbReference type="EMBL" id="KAE9409355.1"/>
    </source>
</evidence>
<reference evidence="2" key="1">
    <citation type="journal article" date="2019" name="Environ. Microbiol.">
        <title>Fungal ecological strategies reflected in gene transcription - a case study of two litter decomposers.</title>
        <authorList>
            <person name="Barbi F."/>
            <person name="Kohler A."/>
            <person name="Barry K."/>
            <person name="Baskaran P."/>
            <person name="Daum C."/>
            <person name="Fauchery L."/>
            <person name="Ihrmark K."/>
            <person name="Kuo A."/>
            <person name="LaButti K."/>
            <person name="Lipzen A."/>
            <person name="Morin E."/>
            <person name="Grigoriev I.V."/>
            <person name="Henrissat B."/>
            <person name="Lindahl B."/>
            <person name="Martin F."/>
        </authorList>
    </citation>
    <scope>NUCLEOTIDE SEQUENCE</scope>
    <source>
        <strain evidence="2">JB14</strain>
    </source>
</reference>
<evidence type="ECO:0000313" key="3">
    <source>
        <dbReference type="Proteomes" id="UP000799118"/>
    </source>
</evidence>
<dbReference type="AlphaFoldDB" id="A0A6A4ILM4"/>
<name>A0A6A4ILM4_9AGAR</name>
<evidence type="ECO:0000256" key="1">
    <source>
        <dbReference type="SAM" id="Phobius"/>
    </source>
</evidence>
<gene>
    <name evidence="2" type="ORF">BT96DRAFT_913496</name>
</gene>
<dbReference type="EMBL" id="ML769388">
    <property type="protein sequence ID" value="KAE9409355.1"/>
    <property type="molecule type" value="Genomic_DNA"/>
</dbReference>
<proteinExistence type="predicted"/>